<dbReference type="PROSITE" id="PS00211">
    <property type="entry name" value="ABC_TRANSPORTER_1"/>
    <property type="match status" value="1"/>
</dbReference>
<evidence type="ECO:0000256" key="3">
    <source>
        <dbReference type="ARBA" id="ARBA00022741"/>
    </source>
</evidence>
<dbReference type="PANTHER" id="PTHR43394:SF1">
    <property type="entry name" value="ATP-BINDING CASSETTE SUB-FAMILY B MEMBER 10, MITOCHONDRIAL"/>
    <property type="match status" value="1"/>
</dbReference>
<dbReference type="InterPro" id="IPR011527">
    <property type="entry name" value="ABC1_TM_dom"/>
</dbReference>
<evidence type="ECO:0000313" key="11">
    <source>
        <dbReference type="Proteomes" id="UP000236742"/>
    </source>
</evidence>
<name>A0A1H5Y8D3_9RHOB</name>
<dbReference type="InterPro" id="IPR003593">
    <property type="entry name" value="AAA+_ATPase"/>
</dbReference>
<keyword evidence="5 7" id="KW-1133">Transmembrane helix</keyword>
<dbReference type="Proteomes" id="UP000236742">
    <property type="component" value="Unassembled WGS sequence"/>
</dbReference>
<dbReference type="PROSITE" id="PS50893">
    <property type="entry name" value="ABC_TRANSPORTER_2"/>
    <property type="match status" value="1"/>
</dbReference>
<dbReference type="Gene3D" id="3.40.50.300">
    <property type="entry name" value="P-loop containing nucleotide triphosphate hydrolases"/>
    <property type="match status" value="1"/>
</dbReference>
<dbReference type="InterPro" id="IPR010128">
    <property type="entry name" value="ATPase_T1SS_PrtD-like"/>
</dbReference>
<feature type="transmembrane region" description="Helical" evidence="7">
    <location>
        <begin position="68"/>
        <end position="88"/>
    </location>
</feature>
<dbReference type="EMBL" id="FNVD01000015">
    <property type="protein sequence ID" value="SEG19850.1"/>
    <property type="molecule type" value="Genomic_DNA"/>
</dbReference>
<dbReference type="Pfam" id="PF00664">
    <property type="entry name" value="ABC_membrane"/>
    <property type="match status" value="1"/>
</dbReference>
<evidence type="ECO:0000256" key="2">
    <source>
        <dbReference type="ARBA" id="ARBA00022692"/>
    </source>
</evidence>
<dbReference type="InterPro" id="IPR027417">
    <property type="entry name" value="P-loop_NTPase"/>
</dbReference>
<feature type="transmembrane region" description="Helical" evidence="7">
    <location>
        <begin position="155"/>
        <end position="181"/>
    </location>
</feature>
<sequence>MRDRTDKISEDDLIRGRNELRAARRASRRLILSAGFFSIFVNALMLTGPMFMLQVYDRVLGSRSEETLAALFGLMAFLFLMMGVLDWARGRILARAGARFQALLDRRVFSAVLKKAARGQPIRETENQLKDLEAVQKFFGSNAFGALMDLPWTPLFLVGIMVFHPFLGALAIIGGSISIALTMLNQILTKNPVVVAAATGYKADRYAENLQTEGETIRSLGMQEAAFERWNRVHRNALQQGVRANDLSGSFLVGTKTFRLFLQSAMLGVGAYVVLKGEASPGVMIAASILLGRALAPVDLVVGQWPMVQRARRGWEKLTELLAEVPPDETRIDLPRPKAHLEVEQLTVVPPGARQASLRLVNFEIKPGQAVGVVGPSGAGKSTLARAVTGIWHPAGGKIRLDGAALDQYDPVKLARYIGYLPQRVQLFEGTVAENIARLELEPDSEKVVEAAKRAAAHDMITKLPQGYNTPISMIGTQLSGGQIQRIGLARALYGDPVLLVLDEPNSNLDTEGSNALNEAIRQMKASGGAVLIMAHRQEALRECDMLLVLGDGVRKAWGPPREIMAGATARIREIQTARAANNPVGVS</sequence>
<gene>
    <name evidence="10" type="ORF">SAMN05421751_11529</name>
</gene>
<organism evidence="10 11">
    <name type="scientific">Jhaorihella thermophila</name>
    <dbReference type="NCBI Taxonomy" id="488547"/>
    <lineage>
        <taxon>Bacteria</taxon>
        <taxon>Pseudomonadati</taxon>
        <taxon>Pseudomonadota</taxon>
        <taxon>Alphaproteobacteria</taxon>
        <taxon>Rhodobacterales</taxon>
        <taxon>Paracoccaceae</taxon>
        <taxon>Jhaorihella</taxon>
    </lineage>
</organism>
<feature type="domain" description="ABC transmembrane type-1" evidence="9">
    <location>
        <begin position="34"/>
        <end position="310"/>
    </location>
</feature>
<dbReference type="PROSITE" id="PS50929">
    <property type="entry name" value="ABC_TM1F"/>
    <property type="match status" value="1"/>
</dbReference>
<keyword evidence="11" id="KW-1185">Reference proteome</keyword>
<protein>
    <submittedName>
        <fullName evidence="10">ATP-binding cassette, subfamily C</fullName>
    </submittedName>
</protein>
<dbReference type="InterPro" id="IPR039421">
    <property type="entry name" value="Type_1_exporter"/>
</dbReference>
<feature type="transmembrane region" description="Helical" evidence="7">
    <location>
        <begin position="30"/>
        <end position="56"/>
    </location>
</feature>
<reference evidence="11" key="1">
    <citation type="submission" date="2016-10" db="EMBL/GenBank/DDBJ databases">
        <authorList>
            <person name="Varghese N."/>
            <person name="Submissions S."/>
        </authorList>
    </citation>
    <scope>NUCLEOTIDE SEQUENCE [LARGE SCALE GENOMIC DNA]</scope>
    <source>
        <strain evidence="11">DSM 23413</strain>
    </source>
</reference>
<keyword evidence="3" id="KW-0547">Nucleotide-binding</keyword>
<dbReference type="InterPro" id="IPR017871">
    <property type="entry name" value="ABC_transporter-like_CS"/>
</dbReference>
<dbReference type="GO" id="GO:0005886">
    <property type="term" value="C:plasma membrane"/>
    <property type="evidence" value="ECO:0007669"/>
    <property type="project" value="UniProtKB-SubCell"/>
</dbReference>
<dbReference type="InterPro" id="IPR003439">
    <property type="entry name" value="ABC_transporter-like_ATP-bd"/>
</dbReference>
<dbReference type="Gene3D" id="1.20.1560.10">
    <property type="entry name" value="ABC transporter type 1, transmembrane domain"/>
    <property type="match status" value="1"/>
</dbReference>
<evidence type="ECO:0000256" key="6">
    <source>
        <dbReference type="ARBA" id="ARBA00023136"/>
    </source>
</evidence>
<dbReference type="GO" id="GO:0030256">
    <property type="term" value="C:type I protein secretion system complex"/>
    <property type="evidence" value="ECO:0007669"/>
    <property type="project" value="InterPro"/>
</dbReference>
<dbReference type="Pfam" id="PF00005">
    <property type="entry name" value="ABC_tran"/>
    <property type="match status" value="1"/>
</dbReference>
<dbReference type="GO" id="GO:0016887">
    <property type="term" value="F:ATP hydrolysis activity"/>
    <property type="evidence" value="ECO:0007669"/>
    <property type="project" value="InterPro"/>
</dbReference>
<keyword evidence="2 7" id="KW-0812">Transmembrane</keyword>
<keyword evidence="4 10" id="KW-0067">ATP-binding</keyword>
<evidence type="ECO:0000259" key="9">
    <source>
        <dbReference type="PROSITE" id="PS50929"/>
    </source>
</evidence>
<evidence type="ECO:0000313" key="10">
    <source>
        <dbReference type="EMBL" id="SEG19850.1"/>
    </source>
</evidence>
<dbReference type="SUPFAM" id="SSF90123">
    <property type="entry name" value="ABC transporter transmembrane region"/>
    <property type="match status" value="1"/>
</dbReference>
<keyword evidence="6 7" id="KW-0472">Membrane</keyword>
<feature type="domain" description="ABC transporter" evidence="8">
    <location>
        <begin position="341"/>
        <end position="577"/>
    </location>
</feature>
<dbReference type="RefSeq" id="WP_104008887.1">
    <property type="nucleotide sequence ID" value="NZ_FNVD01000015.1"/>
</dbReference>
<dbReference type="InterPro" id="IPR036640">
    <property type="entry name" value="ABC1_TM_sf"/>
</dbReference>
<dbReference type="AlphaFoldDB" id="A0A1H5Y8D3"/>
<dbReference type="GO" id="GO:0005524">
    <property type="term" value="F:ATP binding"/>
    <property type="evidence" value="ECO:0007669"/>
    <property type="project" value="UniProtKB-KW"/>
</dbReference>
<dbReference type="PANTHER" id="PTHR43394">
    <property type="entry name" value="ATP-DEPENDENT PERMEASE MDL1, MITOCHONDRIAL"/>
    <property type="match status" value="1"/>
</dbReference>
<accession>A0A1H5Y8D3</accession>
<evidence type="ECO:0000256" key="1">
    <source>
        <dbReference type="ARBA" id="ARBA00004651"/>
    </source>
</evidence>
<dbReference type="GO" id="GO:0030253">
    <property type="term" value="P:protein secretion by the type I secretion system"/>
    <property type="evidence" value="ECO:0007669"/>
    <property type="project" value="InterPro"/>
</dbReference>
<proteinExistence type="predicted"/>
<comment type="subcellular location">
    <subcellularLocation>
        <location evidence="1">Cell membrane</location>
        <topology evidence="1">Multi-pass membrane protein</topology>
    </subcellularLocation>
</comment>
<evidence type="ECO:0000259" key="8">
    <source>
        <dbReference type="PROSITE" id="PS50893"/>
    </source>
</evidence>
<evidence type="ECO:0000256" key="4">
    <source>
        <dbReference type="ARBA" id="ARBA00022840"/>
    </source>
</evidence>
<dbReference type="OrthoDB" id="9808328at2"/>
<dbReference type="SMART" id="SM00382">
    <property type="entry name" value="AAA"/>
    <property type="match status" value="1"/>
</dbReference>
<dbReference type="NCBIfam" id="TIGR01842">
    <property type="entry name" value="type_I_sec_PrtD"/>
    <property type="match status" value="1"/>
</dbReference>
<dbReference type="SUPFAM" id="SSF52540">
    <property type="entry name" value="P-loop containing nucleoside triphosphate hydrolases"/>
    <property type="match status" value="1"/>
</dbReference>
<dbReference type="GO" id="GO:0015421">
    <property type="term" value="F:ABC-type oligopeptide transporter activity"/>
    <property type="evidence" value="ECO:0007669"/>
    <property type="project" value="TreeGrafter"/>
</dbReference>
<evidence type="ECO:0000256" key="5">
    <source>
        <dbReference type="ARBA" id="ARBA00022989"/>
    </source>
</evidence>
<evidence type="ECO:0000256" key="7">
    <source>
        <dbReference type="SAM" id="Phobius"/>
    </source>
</evidence>